<protein>
    <recommendedName>
        <fullName evidence="5">Secreted protein</fullName>
    </recommendedName>
</protein>
<sequence length="93" mass="9055">MNSFAVVCVLASVALSGSASARGGMRAQISMETGGALGTSASAPGTNSLGTALPSSDSGGHATKGPLLGTDPTIDKEDARLEKMLAGSICRGC</sequence>
<evidence type="ECO:0000313" key="4">
    <source>
        <dbReference type="Proteomes" id="UP000193884"/>
    </source>
</evidence>
<evidence type="ECO:0000256" key="1">
    <source>
        <dbReference type="SAM" id="MobiDB-lite"/>
    </source>
</evidence>
<comment type="caution">
    <text evidence="3">The sequence shown here is derived from an EMBL/GenBank/DDBJ whole genome shotgun (WGS) entry which is preliminary data.</text>
</comment>
<name>A0ABX3WX67_9BRAD</name>
<gene>
    <name evidence="3" type="ORF">BST63_27625</name>
</gene>
<dbReference type="RefSeq" id="WP_085385200.1">
    <property type="nucleotide sequence ID" value="NZ_NAFJ01000158.1"/>
</dbReference>
<keyword evidence="2" id="KW-0732">Signal</keyword>
<dbReference type="EMBL" id="NAFK01000172">
    <property type="protein sequence ID" value="OSJ24302.1"/>
    <property type="molecule type" value="Genomic_DNA"/>
</dbReference>
<feature type="signal peptide" evidence="2">
    <location>
        <begin position="1"/>
        <end position="21"/>
    </location>
</feature>
<feature type="chain" id="PRO_5045303802" description="Secreted protein" evidence="2">
    <location>
        <begin position="22"/>
        <end position="93"/>
    </location>
</feature>
<organism evidence="3 4">
    <name type="scientific">Bradyrhizobium canariense</name>
    <dbReference type="NCBI Taxonomy" id="255045"/>
    <lineage>
        <taxon>Bacteria</taxon>
        <taxon>Pseudomonadati</taxon>
        <taxon>Pseudomonadota</taxon>
        <taxon>Alphaproteobacteria</taxon>
        <taxon>Hyphomicrobiales</taxon>
        <taxon>Nitrobacteraceae</taxon>
        <taxon>Bradyrhizobium</taxon>
    </lineage>
</organism>
<evidence type="ECO:0000313" key="3">
    <source>
        <dbReference type="EMBL" id="OSJ24302.1"/>
    </source>
</evidence>
<evidence type="ECO:0008006" key="5">
    <source>
        <dbReference type="Google" id="ProtNLM"/>
    </source>
</evidence>
<accession>A0ABX3WX67</accession>
<feature type="compositionally biased region" description="Polar residues" evidence="1">
    <location>
        <begin position="39"/>
        <end position="58"/>
    </location>
</feature>
<keyword evidence="4" id="KW-1185">Reference proteome</keyword>
<dbReference type="Proteomes" id="UP000193884">
    <property type="component" value="Unassembled WGS sequence"/>
</dbReference>
<feature type="region of interest" description="Disordered" evidence="1">
    <location>
        <begin position="35"/>
        <end position="73"/>
    </location>
</feature>
<evidence type="ECO:0000256" key="2">
    <source>
        <dbReference type="SAM" id="SignalP"/>
    </source>
</evidence>
<proteinExistence type="predicted"/>
<reference evidence="3 4" key="1">
    <citation type="submission" date="2017-03" db="EMBL/GenBank/DDBJ databases">
        <title>Whole genome sequences of fourteen strains of Bradyrhizobium canariense and one strain of Bradyrhizobium japonicum isolated from Lupinus (Papilionoideae: Genisteae) species in Algeria.</title>
        <authorList>
            <person name="Crovadore J."/>
            <person name="Chekireb D."/>
            <person name="Brachmann A."/>
            <person name="Chablais R."/>
            <person name="Cochard B."/>
            <person name="Lefort F."/>
        </authorList>
    </citation>
    <scope>NUCLEOTIDE SEQUENCE [LARGE SCALE GENOMIC DNA]</scope>
    <source>
        <strain evidence="3 4">UBMAN05</strain>
    </source>
</reference>